<comment type="caution">
    <text evidence="5">The sequence shown here is derived from an EMBL/GenBank/DDBJ whole genome shotgun (WGS) entry which is preliminary data.</text>
</comment>
<feature type="domain" description="HTH araC/xylS-type" evidence="4">
    <location>
        <begin position="185"/>
        <end position="283"/>
    </location>
</feature>
<dbReference type="PANTHER" id="PTHR43280">
    <property type="entry name" value="ARAC-FAMILY TRANSCRIPTIONAL REGULATOR"/>
    <property type="match status" value="1"/>
</dbReference>
<dbReference type="PANTHER" id="PTHR43280:SF34">
    <property type="entry name" value="ARAC-FAMILY TRANSCRIPTIONAL REGULATOR"/>
    <property type="match status" value="1"/>
</dbReference>
<name>A0A9W5RZN5_9BACL</name>
<proteinExistence type="predicted"/>
<dbReference type="InterPro" id="IPR014710">
    <property type="entry name" value="RmlC-like_jellyroll"/>
</dbReference>
<dbReference type="Proteomes" id="UP000053750">
    <property type="component" value="Unassembled WGS sequence"/>
</dbReference>
<gene>
    <name evidence="5" type="ORF">BG53_04455</name>
</gene>
<dbReference type="GO" id="GO:0003700">
    <property type="term" value="F:DNA-binding transcription factor activity"/>
    <property type="evidence" value="ECO:0007669"/>
    <property type="project" value="InterPro"/>
</dbReference>
<dbReference type="Gene3D" id="2.60.120.10">
    <property type="entry name" value="Jelly Rolls"/>
    <property type="match status" value="1"/>
</dbReference>
<evidence type="ECO:0000256" key="3">
    <source>
        <dbReference type="ARBA" id="ARBA00023163"/>
    </source>
</evidence>
<dbReference type="PROSITE" id="PS00041">
    <property type="entry name" value="HTH_ARAC_FAMILY_1"/>
    <property type="match status" value="1"/>
</dbReference>
<dbReference type="PROSITE" id="PS01124">
    <property type="entry name" value="HTH_ARAC_FAMILY_2"/>
    <property type="match status" value="1"/>
</dbReference>
<accession>A0A9W5RZN5</accession>
<keyword evidence="3" id="KW-0804">Transcription</keyword>
<keyword evidence="2" id="KW-0238">DNA-binding</keyword>
<evidence type="ECO:0000313" key="6">
    <source>
        <dbReference type="Proteomes" id="UP000053750"/>
    </source>
</evidence>
<reference evidence="5 6" key="1">
    <citation type="submission" date="2014-02" db="EMBL/GenBank/DDBJ databases">
        <title>Genome sequence of Paenibacillus darwinianus reveals adaptive mechanisms for survival in Antarctic soils.</title>
        <authorList>
            <person name="Dsouza M."/>
            <person name="Taylor M.W."/>
            <person name="Turner S.J."/>
            <person name="Aislabie J."/>
        </authorList>
    </citation>
    <scope>NUCLEOTIDE SEQUENCE [LARGE SCALE GENOMIC DNA]</scope>
    <source>
        <strain evidence="5 6">CE1</strain>
    </source>
</reference>
<dbReference type="InterPro" id="IPR018062">
    <property type="entry name" value="HTH_AraC-typ_CS"/>
</dbReference>
<dbReference type="InterPro" id="IPR037923">
    <property type="entry name" value="HTH-like"/>
</dbReference>
<sequence>MEAYNEKVDYENPLLSLKIFQTKREDDLFIGWHYHREVELLLIDQGELDVYTEDDYYHLEPGDIVVIGSSQLHRDRSMASGLLEYYVLQFDLDQFFDHSTMPYIRFFTETKNPLSKINYIFSEKPEVKREIARCIKDIFHEAKTKSAGYELAVNILIKTILLHLLRGDSRHTLAEHDDFDRARLKPVFDYVEANLTGRIHVDQVCRLANMSYYYFVKFFKKAVGLSFTEYVNYRKIKWAERILLTEDRSISEIGDVIGIPNMAHFYKMFKKYNDCSPKEYQKKMLAWNRQ</sequence>
<evidence type="ECO:0000256" key="2">
    <source>
        <dbReference type="ARBA" id="ARBA00023125"/>
    </source>
</evidence>
<dbReference type="Pfam" id="PF12833">
    <property type="entry name" value="HTH_18"/>
    <property type="match status" value="1"/>
</dbReference>
<organism evidence="5 6">
    <name type="scientific">Paenibacillus darwinianus</name>
    <dbReference type="NCBI Taxonomy" id="1380763"/>
    <lineage>
        <taxon>Bacteria</taxon>
        <taxon>Bacillati</taxon>
        <taxon>Bacillota</taxon>
        <taxon>Bacilli</taxon>
        <taxon>Bacillales</taxon>
        <taxon>Paenibacillaceae</taxon>
        <taxon>Paenibacillus</taxon>
    </lineage>
</organism>
<dbReference type="Gene3D" id="1.10.10.60">
    <property type="entry name" value="Homeodomain-like"/>
    <property type="match status" value="2"/>
</dbReference>
<dbReference type="RefSeq" id="WP_036583966.1">
    <property type="nucleotide sequence ID" value="NZ_KK082155.1"/>
</dbReference>
<dbReference type="SUPFAM" id="SSF46689">
    <property type="entry name" value="Homeodomain-like"/>
    <property type="match status" value="2"/>
</dbReference>
<evidence type="ECO:0000259" key="4">
    <source>
        <dbReference type="PROSITE" id="PS01124"/>
    </source>
</evidence>
<keyword evidence="1" id="KW-0805">Transcription regulation</keyword>
<dbReference type="OrthoDB" id="288481at2"/>
<protein>
    <submittedName>
        <fullName evidence="5">AraC family transcriptional regulator</fullName>
    </submittedName>
</protein>
<dbReference type="InterPro" id="IPR018060">
    <property type="entry name" value="HTH_AraC"/>
</dbReference>
<evidence type="ECO:0000256" key="1">
    <source>
        <dbReference type="ARBA" id="ARBA00023015"/>
    </source>
</evidence>
<evidence type="ECO:0000313" key="5">
    <source>
        <dbReference type="EMBL" id="EXX87270.1"/>
    </source>
</evidence>
<dbReference type="Pfam" id="PF02311">
    <property type="entry name" value="AraC_binding"/>
    <property type="match status" value="1"/>
</dbReference>
<dbReference type="InterPro" id="IPR003313">
    <property type="entry name" value="AraC-bd"/>
</dbReference>
<dbReference type="GO" id="GO:0043565">
    <property type="term" value="F:sequence-specific DNA binding"/>
    <property type="evidence" value="ECO:0007669"/>
    <property type="project" value="InterPro"/>
</dbReference>
<keyword evidence="6" id="KW-1185">Reference proteome</keyword>
<dbReference type="SUPFAM" id="SSF51215">
    <property type="entry name" value="Regulatory protein AraC"/>
    <property type="match status" value="1"/>
</dbReference>
<dbReference type="EMBL" id="JFHU01000161">
    <property type="protein sequence ID" value="EXX87270.1"/>
    <property type="molecule type" value="Genomic_DNA"/>
</dbReference>
<dbReference type="AlphaFoldDB" id="A0A9W5RZN5"/>
<dbReference type="InterPro" id="IPR009057">
    <property type="entry name" value="Homeodomain-like_sf"/>
</dbReference>
<dbReference type="SMART" id="SM00342">
    <property type="entry name" value="HTH_ARAC"/>
    <property type="match status" value="1"/>
</dbReference>